<evidence type="ECO:0000259" key="6">
    <source>
        <dbReference type="PROSITE" id="PS51935"/>
    </source>
</evidence>
<reference evidence="7 8" key="1">
    <citation type="submission" date="2016-01" db="EMBL/GenBank/DDBJ databases">
        <title>Investigation of taxonomic status of Bacillus aminovorans.</title>
        <authorList>
            <person name="Verma A."/>
            <person name="Pal Y."/>
            <person name="Krishnamurthi S."/>
        </authorList>
    </citation>
    <scope>NUCLEOTIDE SEQUENCE [LARGE SCALE GENOMIC DNA]</scope>
    <source>
        <strain evidence="7 8">DSM 4337</strain>
    </source>
</reference>
<gene>
    <name evidence="7" type="ORF">AWH48_16895</name>
</gene>
<dbReference type="Gene3D" id="1.10.530.10">
    <property type="match status" value="1"/>
</dbReference>
<protein>
    <recommendedName>
        <fullName evidence="6">NlpC/P60 domain-containing protein</fullName>
    </recommendedName>
</protein>
<dbReference type="AlphaFoldDB" id="A0A177L016"/>
<dbReference type="InterPro" id="IPR051202">
    <property type="entry name" value="Peptidase_C40"/>
</dbReference>
<keyword evidence="3" id="KW-0378">Hydrolase</keyword>
<dbReference type="Pfam" id="PF13702">
    <property type="entry name" value="Lysozyme_like"/>
    <property type="match status" value="1"/>
</dbReference>
<keyword evidence="2" id="KW-0645">Protease</keyword>
<dbReference type="CDD" id="cd16891">
    <property type="entry name" value="CwlT-like"/>
    <property type="match status" value="1"/>
</dbReference>
<evidence type="ECO:0000256" key="5">
    <source>
        <dbReference type="SAM" id="Phobius"/>
    </source>
</evidence>
<name>A0A177L016_9BACI</name>
<keyword evidence="4" id="KW-0788">Thiol protease</keyword>
<dbReference type="OrthoDB" id="9809488at2"/>
<keyword evidence="5" id="KW-0472">Membrane</keyword>
<dbReference type="GO" id="GO:0008234">
    <property type="term" value="F:cysteine-type peptidase activity"/>
    <property type="evidence" value="ECO:0007669"/>
    <property type="project" value="UniProtKB-KW"/>
</dbReference>
<evidence type="ECO:0000256" key="4">
    <source>
        <dbReference type="ARBA" id="ARBA00022807"/>
    </source>
</evidence>
<dbReference type="Pfam" id="PF00877">
    <property type="entry name" value="NLPC_P60"/>
    <property type="match status" value="1"/>
</dbReference>
<comment type="caution">
    <text evidence="7">The sequence shown here is derived from an EMBL/GenBank/DDBJ whole genome shotgun (WGS) entry which is preliminary data.</text>
</comment>
<dbReference type="PROSITE" id="PS51935">
    <property type="entry name" value="NLPC_P60"/>
    <property type="match status" value="1"/>
</dbReference>
<dbReference type="Proteomes" id="UP000077271">
    <property type="component" value="Unassembled WGS sequence"/>
</dbReference>
<feature type="domain" description="NlpC/P60" evidence="6">
    <location>
        <begin position="238"/>
        <end position="369"/>
    </location>
</feature>
<dbReference type="PANTHER" id="PTHR47053:SF5">
    <property type="entry name" value="BIFUNCTIONAL MURAMIDASE_DL-ENDOPEPTIDASE CWLT"/>
    <property type="match status" value="1"/>
</dbReference>
<dbReference type="InterPro" id="IPR038765">
    <property type="entry name" value="Papain-like_cys_pep_sf"/>
</dbReference>
<keyword evidence="5" id="KW-0812">Transmembrane</keyword>
<evidence type="ECO:0000256" key="3">
    <source>
        <dbReference type="ARBA" id="ARBA00022801"/>
    </source>
</evidence>
<dbReference type="InterPro" id="IPR047194">
    <property type="entry name" value="CwlT-like_lysozyme"/>
</dbReference>
<comment type="similarity">
    <text evidence="1">Belongs to the peptidase C40 family.</text>
</comment>
<dbReference type="Gene3D" id="3.90.1720.10">
    <property type="entry name" value="endopeptidase domain like (from Nostoc punctiforme)"/>
    <property type="match status" value="1"/>
</dbReference>
<dbReference type="EMBL" id="LQWZ01000007">
    <property type="protein sequence ID" value="OAH58674.1"/>
    <property type="molecule type" value="Genomic_DNA"/>
</dbReference>
<accession>A0A177L016</accession>
<dbReference type="RefSeq" id="WP_063974508.1">
    <property type="nucleotide sequence ID" value="NZ_LQWZ01000007.1"/>
</dbReference>
<dbReference type="InterPro" id="IPR023346">
    <property type="entry name" value="Lysozyme-like_dom_sf"/>
</dbReference>
<dbReference type="GO" id="GO:0006508">
    <property type="term" value="P:proteolysis"/>
    <property type="evidence" value="ECO:0007669"/>
    <property type="project" value="UniProtKB-KW"/>
</dbReference>
<evidence type="ECO:0000256" key="1">
    <source>
        <dbReference type="ARBA" id="ARBA00007074"/>
    </source>
</evidence>
<sequence>MSNSGKAVKVTLQGLSVLLFWKKYLIVLWLLLAAFLITVMIGVLAMIMAGGNSSTGEITFTGGTANVSAEVLQHQPLVEKYATQYGISEYVGIMLALMQQESGGRGNDPMQSSESFCGSIGCISDIETSIDKGVLHFKSVLEKANYDLNLTLQSYNFGGGFIDWINDRGGKYTKELAIEFSQYMMTKVSDPWNYTCIRQEAKPLGACYGDIMYVEAVMKYYTGSLDGGPGGTIEVGGSGAAKKAAEVGMKWVGKTTYHWGGGRNEASAARGEFDCSSFVRWAYAEAGVNLAPIHSVNTDVLKHKGVKVSVSDIKVGDMIFWDTYKPNGHVGIYIGDGKWIGSQDSTGVAIVEMSNTYWTAHFSGHVRRVIQ</sequence>
<organism evidence="7 8">
    <name type="scientific">Domibacillus aminovorans</name>
    <dbReference type="NCBI Taxonomy" id="29332"/>
    <lineage>
        <taxon>Bacteria</taxon>
        <taxon>Bacillati</taxon>
        <taxon>Bacillota</taxon>
        <taxon>Bacilli</taxon>
        <taxon>Bacillales</taxon>
        <taxon>Bacillaceae</taxon>
        <taxon>Domibacillus</taxon>
    </lineage>
</organism>
<evidence type="ECO:0000313" key="8">
    <source>
        <dbReference type="Proteomes" id="UP000077271"/>
    </source>
</evidence>
<dbReference type="SUPFAM" id="SSF54001">
    <property type="entry name" value="Cysteine proteinases"/>
    <property type="match status" value="1"/>
</dbReference>
<proteinExistence type="inferred from homology"/>
<evidence type="ECO:0000256" key="2">
    <source>
        <dbReference type="ARBA" id="ARBA00022670"/>
    </source>
</evidence>
<dbReference type="SUPFAM" id="SSF53955">
    <property type="entry name" value="Lysozyme-like"/>
    <property type="match status" value="1"/>
</dbReference>
<dbReference type="PANTHER" id="PTHR47053">
    <property type="entry name" value="MUREIN DD-ENDOPEPTIDASE MEPH-RELATED"/>
    <property type="match status" value="1"/>
</dbReference>
<evidence type="ECO:0000313" key="7">
    <source>
        <dbReference type="EMBL" id="OAH58674.1"/>
    </source>
</evidence>
<dbReference type="InterPro" id="IPR000064">
    <property type="entry name" value="NLP_P60_dom"/>
</dbReference>
<feature type="transmembrane region" description="Helical" evidence="5">
    <location>
        <begin position="24"/>
        <end position="47"/>
    </location>
</feature>
<keyword evidence="5" id="KW-1133">Transmembrane helix</keyword>